<dbReference type="PANTHER" id="PTHR33383:SF1">
    <property type="entry name" value="MEMBRANE PROTEIN INSERTION EFFICIENCY FACTOR-RELATED"/>
    <property type="match status" value="1"/>
</dbReference>
<dbReference type="AlphaFoldDB" id="A0A8I0KNT6"/>
<gene>
    <name evidence="2" type="primary">yidD</name>
    <name evidence="2" type="ORF">H8R10_05245</name>
</gene>
<dbReference type="EMBL" id="JACRUO010000001">
    <property type="protein sequence ID" value="MBD3689631.1"/>
    <property type="molecule type" value="Genomic_DNA"/>
</dbReference>
<evidence type="ECO:0000313" key="3">
    <source>
        <dbReference type="Proteomes" id="UP000627538"/>
    </source>
</evidence>
<dbReference type="RefSeq" id="WP_191071664.1">
    <property type="nucleotide sequence ID" value="NZ_CP060506.1"/>
</dbReference>
<comment type="caution">
    <text evidence="2">The sequence shown here is derived from an EMBL/GenBank/DDBJ whole genome shotgun (WGS) entry which is preliminary data.</text>
</comment>
<comment type="subcellular location">
    <subcellularLocation>
        <location evidence="1">Cell membrane</location>
        <topology evidence="1">Peripheral membrane protein</topology>
        <orientation evidence="1">Cytoplasmic side</orientation>
    </subcellularLocation>
</comment>
<dbReference type="Proteomes" id="UP000627538">
    <property type="component" value="Unassembled WGS sequence"/>
</dbReference>
<evidence type="ECO:0000313" key="2">
    <source>
        <dbReference type="EMBL" id="MBD3689631.1"/>
    </source>
</evidence>
<keyword evidence="3" id="KW-1185">Reference proteome</keyword>
<comment type="function">
    <text evidence="1">Could be involved in insertion of integral membrane proteins into the membrane.</text>
</comment>
<dbReference type="NCBIfam" id="TIGR00278">
    <property type="entry name" value="membrane protein insertion efficiency factor YidD"/>
    <property type="match status" value="1"/>
</dbReference>
<evidence type="ECO:0000256" key="1">
    <source>
        <dbReference type="HAMAP-Rule" id="MF_00386"/>
    </source>
</evidence>
<keyword evidence="1" id="KW-1003">Cell membrane</keyword>
<dbReference type="PANTHER" id="PTHR33383">
    <property type="entry name" value="MEMBRANE PROTEIN INSERTION EFFICIENCY FACTOR-RELATED"/>
    <property type="match status" value="1"/>
</dbReference>
<dbReference type="InterPro" id="IPR002696">
    <property type="entry name" value="Membr_insert_effic_factor_YidD"/>
</dbReference>
<accession>A0A8I0KNT6</accession>
<comment type="similarity">
    <text evidence="1">Belongs to the UPF0161 family.</text>
</comment>
<dbReference type="GO" id="GO:0005886">
    <property type="term" value="C:plasma membrane"/>
    <property type="evidence" value="ECO:0007669"/>
    <property type="project" value="UniProtKB-SubCell"/>
</dbReference>
<sequence length="115" mass="13167">MGSPVAWACALPIRGYRRWISPMLPPRCKYYPTCSSYALDCLRIHGTMKGALLILWRLARCNPWSMGGVDLPPLPGQWRGEPARRMSDEELRDHFRHLDEAARTCEAGVLKERTK</sequence>
<name>A0A8I0KNT6_9ACTO</name>
<dbReference type="SMART" id="SM01234">
    <property type="entry name" value="Haemolytic"/>
    <property type="match status" value="1"/>
</dbReference>
<protein>
    <recommendedName>
        <fullName evidence="1">Putative membrane protein insertion efficiency factor</fullName>
    </recommendedName>
</protein>
<dbReference type="HAMAP" id="MF_00386">
    <property type="entry name" value="UPF0161_YidD"/>
    <property type="match status" value="1"/>
</dbReference>
<keyword evidence="1" id="KW-0472">Membrane</keyword>
<organism evidence="2 3">
    <name type="scientific">Nanchangia anserum</name>
    <dbReference type="NCBI Taxonomy" id="2692125"/>
    <lineage>
        <taxon>Bacteria</taxon>
        <taxon>Bacillati</taxon>
        <taxon>Actinomycetota</taxon>
        <taxon>Actinomycetes</taxon>
        <taxon>Actinomycetales</taxon>
        <taxon>Actinomycetaceae</taxon>
        <taxon>Nanchangia</taxon>
    </lineage>
</organism>
<dbReference type="Pfam" id="PF01809">
    <property type="entry name" value="YidD"/>
    <property type="match status" value="1"/>
</dbReference>
<reference evidence="2 3" key="1">
    <citation type="submission" date="2020-08" db="EMBL/GenBank/DDBJ databases">
        <title>Winkia gen. nov., sp. nov., isolated from faeces of the Anser albifrons in China.</title>
        <authorList>
            <person name="Liu Q."/>
        </authorList>
    </citation>
    <scope>NUCLEOTIDE SEQUENCE [LARGE SCALE GENOMIC DNA]</scope>
    <source>
        <strain evidence="2 3">C62</strain>
    </source>
</reference>
<proteinExistence type="inferred from homology"/>